<dbReference type="Proteomes" id="UP001570071">
    <property type="component" value="Unassembled WGS sequence"/>
</dbReference>
<reference evidence="5 6" key="1">
    <citation type="journal article" date="2024" name="ISME J.">
        <title>Tailless and filamentous prophages are predominant in marine Vibrio.</title>
        <authorList>
            <person name="Steensen K."/>
            <person name="Seneca J."/>
            <person name="Bartlau N."/>
            <person name="Yu X.A."/>
            <person name="Hussain F.A."/>
            <person name="Polz M.F."/>
        </authorList>
    </citation>
    <scope>NUCLEOTIDE SEQUENCE [LARGE SCALE GENOMIC DNA]</scope>
    <source>
        <strain evidence="5 6">10N.239.312.F12</strain>
    </source>
</reference>
<dbReference type="RefSeq" id="WP_269336675.1">
    <property type="nucleotide sequence ID" value="NZ_JBFSSG010000001.1"/>
</dbReference>
<evidence type="ECO:0000313" key="5">
    <source>
        <dbReference type="EMBL" id="MEZ8719728.1"/>
    </source>
</evidence>
<comment type="caution">
    <text evidence="5">The sequence shown here is derived from an EMBL/GenBank/DDBJ whole genome shotgun (WGS) entry which is preliminary data.</text>
</comment>
<feature type="domain" description="DUF4165" evidence="4">
    <location>
        <begin position="21"/>
        <end position="139"/>
    </location>
</feature>
<dbReference type="Pfam" id="PF12245">
    <property type="entry name" value="Big_3_2"/>
    <property type="match status" value="1"/>
</dbReference>
<sequence>MKQIRHSLPLLVASMCCMPSAMAEVLSLSYTDTNNEAKELAISTEFFNPNSDITLLVSGGLDRRLNVYLNDSIGITVQNKSTEVIGVNDRITSLSRDFYGKAIVLPKPVDGTYTLTAEIEDLSGRVVQTDSYSLVVDTTPPTLGDPLANSYGGLDGLDLPPDTWYTGYYSHNKYYVQDIDDAGSGILSVNAITRDKGAVYKHSKALYDAQSKQAHIGNGGSWFPRNDNATRVFNLQFEAIDKAGNKGYSKKQKLYFDSVAGSEEKYAVYDPDSNNVMGGQKGYVPYVAGMKVKTNPIQLMYRIPKSDYSDYARGGIYPVGASQTFKDVDDDYVYTVFIRPIGYTDGNYVRFTDRRAWITDYISYNLVLDDSATKAPVRKGNQYKYSDIGWSSWSRQVNVPDMPVQVMASKVFVEPRSYEQTYDHMGTCTIPAGDTECTITYDPPKAIDLGTHGNLHHGSTVKNPNGKLYGAPSWANVHWNNSQIPEIKDTEWNPETKRMTVYAHQPTRGYYFDSIRITDAFIENGSTRLSVPRTKWEENGANYKFEFDLSGLPEGNYQISAAVKENHQNYDRAHVVDFINDTTPPSINLTYKGAAIGDIIQGVSGLAVQATDATPITLLDAKLSGGPASDTVYLAYSQLSDGHYKLEQPRIFPALLDNEIYTLTVRMKDDFSNVGVATASFKYTPENWIKISDLRTLPVATKLLYRDDTPLALVTSSELRTDSGNLATGEQVAVVTLRDDAPYSIVIEGQIIAPGQSQSVTFDLGTTGGKLYIPINLGESHKLGNAEFMIEVPQLKSIYDN</sequence>
<dbReference type="EMBL" id="JBFSSG010000001">
    <property type="protein sequence ID" value="MEZ8719728.1"/>
    <property type="molecule type" value="Genomic_DNA"/>
</dbReference>
<evidence type="ECO:0000259" key="2">
    <source>
        <dbReference type="Pfam" id="PF12245"/>
    </source>
</evidence>
<dbReference type="InterPro" id="IPR025429">
    <property type="entry name" value="DUF4165"/>
</dbReference>
<keyword evidence="1" id="KW-0732">Signal</keyword>
<organism evidence="5 6">
    <name type="scientific">Vibrio pomeroyi</name>
    <dbReference type="NCBI Taxonomy" id="198832"/>
    <lineage>
        <taxon>Bacteria</taxon>
        <taxon>Pseudomonadati</taxon>
        <taxon>Pseudomonadota</taxon>
        <taxon>Gammaproteobacteria</taxon>
        <taxon>Vibrionales</taxon>
        <taxon>Vibrionaceae</taxon>
        <taxon>Vibrio</taxon>
    </lineage>
</organism>
<name>A0ABV4MRG4_9VIBR</name>
<dbReference type="Pfam" id="PF13750">
    <property type="entry name" value="Big_3_3"/>
    <property type="match status" value="1"/>
</dbReference>
<feature type="signal peptide" evidence="1">
    <location>
        <begin position="1"/>
        <end position="23"/>
    </location>
</feature>
<protein>
    <submittedName>
        <fullName evidence="5">Ig-like domain-containing protein</fullName>
    </submittedName>
</protein>
<keyword evidence="6" id="KW-1185">Reference proteome</keyword>
<evidence type="ECO:0000259" key="4">
    <source>
        <dbReference type="Pfam" id="PF13752"/>
    </source>
</evidence>
<evidence type="ECO:0000259" key="3">
    <source>
        <dbReference type="Pfam" id="PF13750"/>
    </source>
</evidence>
<feature type="chain" id="PRO_5046358017" evidence="1">
    <location>
        <begin position="24"/>
        <end position="801"/>
    </location>
</feature>
<accession>A0ABV4MRG4</accession>
<feature type="domain" description="Ig-like" evidence="3">
    <location>
        <begin position="542"/>
        <end position="693"/>
    </location>
</feature>
<dbReference type="InterPro" id="IPR022038">
    <property type="entry name" value="Ig-like_bact"/>
</dbReference>
<evidence type="ECO:0000313" key="6">
    <source>
        <dbReference type="Proteomes" id="UP001570071"/>
    </source>
</evidence>
<dbReference type="Pfam" id="PF13752">
    <property type="entry name" value="DUF4165"/>
    <property type="match status" value="1"/>
</dbReference>
<proteinExistence type="predicted"/>
<gene>
    <name evidence="5" type="ORF">AB6D66_01525</name>
</gene>
<evidence type="ECO:0000256" key="1">
    <source>
        <dbReference type="SAM" id="SignalP"/>
    </source>
</evidence>
<feature type="domain" description="Ig-like" evidence="2">
    <location>
        <begin position="167"/>
        <end position="258"/>
    </location>
</feature>